<evidence type="ECO:0000313" key="2">
    <source>
        <dbReference type="EMBL" id="MCC1485445.1"/>
    </source>
</evidence>
<evidence type="ECO:0000256" key="1">
    <source>
        <dbReference type="SAM" id="SignalP"/>
    </source>
</evidence>
<dbReference type="RefSeq" id="WP_227477937.1">
    <property type="nucleotide sequence ID" value="NZ_JAFMPT010000023.1"/>
</dbReference>
<accession>A0ABS8EQQ5</accession>
<proteinExistence type="predicted"/>
<evidence type="ECO:0008006" key="4">
    <source>
        <dbReference type="Google" id="ProtNLM"/>
    </source>
</evidence>
<reference evidence="3" key="1">
    <citation type="submission" date="2021-03" db="EMBL/GenBank/DDBJ databases">
        <title>Genome of Cognatishimia sp. F0-27.</title>
        <authorList>
            <person name="Ping X."/>
        </authorList>
    </citation>
    <scope>NUCLEOTIDE SEQUENCE [LARGE SCALE GENOMIC DNA]</scope>
    <source>
        <strain evidence="3">E313</strain>
    </source>
</reference>
<dbReference type="SUPFAM" id="SSF48452">
    <property type="entry name" value="TPR-like"/>
    <property type="match status" value="1"/>
</dbReference>
<comment type="caution">
    <text evidence="2">The sequence shown here is derived from an EMBL/GenBank/DDBJ whole genome shotgun (WGS) entry which is preliminary data.</text>
</comment>
<keyword evidence="1" id="KW-0732">Signal</keyword>
<reference evidence="3" key="2">
    <citation type="submission" date="2023-07" db="EMBL/GenBank/DDBJ databases">
        <title>Genome of Winogradskyella sp. E313.</title>
        <authorList>
            <person name="Zhou Y."/>
        </authorList>
    </citation>
    <scope>NUCLEOTIDE SEQUENCE [LARGE SCALE GENOMIC DNA]</scope>
    <source>
        <strain evidence="3">E313</strain>
    </source>
</reference>
<feature type="chain" id="PRO_5046661629" description="Tetratricopeptide repeat-containing protein" evidence="1">
    <location>
        <begin position="19"/>
        <end position="230"/>
    </location>
</feature>
<protein>
    <recommendedName>
        <fullName evidence="4">Tetratricopeptide repeat-containing protein</fullName>
    </recommendedName>
</protein>
<sequence length="230" mass="25628">MKKITIALIMMLSAGVFAQGNADLKAHYEAFYKQMKAQGDVQGVINAMTHLNVIAPTQARKDTLAYLYITEGKFIQALNTVGVEKNATDSDINVEVKAIALKNLNDPKRALEHYNVLYTRNPNPLLAYEMADLMLQTDDIASAKSKIEYGIANAKDDQKRAFYEKQQPYETSLKAAFYYIKAIALFKENQTANLDAALKLTNDALAIDPNFNMAKITREALEAKKVAPKN</sequence>
<dbReference type="InterPro" id="IPR011990">
    <property type="entry name" value="TPR-like_helical_dom_sf"/>
</dbReference>
<dbReference type="Proteomes" id="UP000778797">
    <property type="component" value="Unassembled WGS sequence"/>
</dbReference>
<organism evidence="2 3">
    <name type="scientific">Winogradskyella immobilis</name>
    <dbReference type="NCBI Taxonomy" id="2816852"/>
    <lineage>
        <taxon>Bacteria</taxon>
        <taxon>Pseudomonadati</taxon>
        <taxon>Bacteroidota</taxon>
        <taxon>Flavobacteriia</taxon>
        <taxon>Flavobacteriales</taxon>
        <taxon>Flavobacteriaceae</taxon>
        <taxon>Winogradskyella</taxon>
    </lineage>
</organism>
<name>A0ABS8EQQ5_9FLAO</name>
<evidence type="ECO:0000313" key="3">
    <source>
        <dbReference type="Proteomes" id="UP000778797"/>
    </source>
</evidence>
<keyword evidence="3" id="KW-1185">Reference proteome</keyword>
<gene>
    <name evidence="2" type="ORF">J1C55_12640</name>
</gene>
<feature type="signal peptide" evidence="1">
    <location>
        <begin position="1"/>
        <end position="18"/>
    </location>
</feature>
<dbReference type="EMBL" id="JAFMPT010000023">
    <property type="protein sequence ID" value="MCC1485445.1"/>
    <property type="molecule type" value="Genomic_DNA"/>
</dbReference>